<dbReference type="EMBL" id="UINC01108363">
    <property type="protein sequence ID" value="SVC74401.1"/>
    <property type="molecule type" value="Genomic_DNA"/>
</dbReference>
<organism evidence="1">
    <name type="scientific">marine metagenome</name>
    <dbReference type="NCBI Taxonomy" id="408172"/>
    <lineage>
        <taxon>unclassified sequences</taxon>
        <taxon>metagenomes</taxon>
        <taxon>ecological metagenomes</taxon>
    </lineage>
</organism>
<proteinExistence type="predicted"/>
<dbReference type="AlphaFoldDB" id="A0A382PR10"/>
<feature type="non-terminal residue" evidence="1">
    <location>
        <position position="1"/>
    </location>
</feature>
<name>A0A382PR10_9ZZZZ</name>
<sequence length="108" mass="11987">VDTLDTEEMRQRFRERAEGVRKRNMPPIAGAERKVFIEQAELDYQDFALIADSVISLDGGILTIDLRPAICDAAIRGKGHLERETQVAMENIAAAEPSGFSLTHGYLV</sequence>
<accession>A0A382PR10</accession>
<protein>
    <submittedName>
        <fullName evidence="1">Uncharacterized protein</fullName>
    </submittedName>
</protein>
<reference evidence="1" key="1">
    <citation type="submission" date="2018-05" db="EMBL/GenBank/DDBJ databases">
        <authorList>
            <person name="Lanie J.A."/>
            <person name="Ng W.-L."/>
            <person name="Kazmierczak K.M."/>
            <person name="Andrzejewski T.M."/>
            <person name="Davidsen T.M."/>
            <person name="Wayne K.J."/>
            <person name="Tettelin H."/>
            <person name="Glass J.I."/>
            <person name="Rusch D."/>
            <person name="Podicherti R."/>
            <person name="Tsui H.-C.T."/>
            <person name="Winkler M.E."/>
        </authorList>
    </citation>
    <scope>NUCLEOTIDE SEQUENCE</scope>
</reference>
<gene>
    <name evidence="1" type="ORF">METZ01_LOCUS327255</name>
</gene>
<evidence type="ECO:0000313" key="1">
    <source>
        <dbReference type="EMBL" id="SVC74401.1"/>
    </source>
</evidence>